<evidence type="ECO:0000313" key="2">
    <source>
        <dbReference type="EMBL" id="CDS25160.1"/>
    </source>
</evidence>
<evidence type="ECO:0000313" key="4">
    <source>
        <dbReference type="WBParaSite" id="EgrG_002064300"/>
    </source>
</evidence>
<organism evidence="2">
    <name type="scientific">Echinococcus granulosus</name>
    <name type="common">Hydatid tapeworm</name>
    <dbReference type="NCBI Taxonomy" id="6210"/>
    <lineage>
        <taxon>Eukaryota</taxon>
        <taxon>Metazoa</taxon>
        <taxon>Spiralia</taxon>
        <taxon>Lophotrochozoa</taxon>
        <taxon>Platyhelminthes</taxon>
        <taxon>Cestoda</taxon>
        <taxon>Eucestoda</taxon>
        <taxon>Cyclophyllidea</taxon>
        <taxon>Taeniidae</taxon>
        <taxon>Echinococcus</taxon>
        <taxon>Echinococcus granulosus group</taxon>
    </lineage>
</organism>
<dbReference type="AlphaFoldDB" id="A0A068X559"/>
<dbReference type="Gene3D" id="1.20.1340.10">
    <property type="entry name" value="dopa decarboxylase, N-terminal domain"/>
    <property type="match status" value="1"/>
</dbReference>
<keyword evidence="1" id="KW-1133">Transmembrane helix</keyword>
<keyword evidence="1" id="KW-0812">Transmembrane</keyword>
<dbReference type="EMBL" id="LK028756">
    <property type="protein sequence ID" value="CDS25160.1"/>
    <property type="molecule type" value="Genomic_DNA"/>
</dbReference>
<reference evidence="4" key="3">
    <citation type="submission" date="2020-10" db="UniProtKB">
        <authorList>
            <consortium name="WormBaseParasite"/>
        </authorList>
    </citation>
    <scope>IDENTIFICATION</scope>
</reference>
<dbReference type="Proteomes" id="UP000492820">
    <property type="component" value="Unassembled WGS sequence"/>
</dbReference>
<dbReference type="WBParaSite" id="EgrG_002064300">
    <property type="protein sequence ID" value="EgrG_002064300"/>
    <property type="gene ID" value="EgrG_002064300"/>
</dbReference>
<name>A0A068X559_ECHGR</name>
<feature type="transmembrane region" description="Helical" evidence="1">
    <location>
        <begin position="131"/>
        <end position="154"/>
    </location>
</feature>
<accession>A0A068X559</accession>
<dbReference type="GO" id="GO:0016831">
    <property type="term" value="F:carboxy-lyase activity"/>
    <property type="evidence" value="ECO:0007669"/>
    <property type="project" value="InterPro"/>
</dbReference>
<dbReference type="GO" id="GO:0006520">
    <property type="term" value="P:amino acid metabolic process"/>
    <property type="evidence" value="ECO:0007669"/>
    <property type="project" value="InterPro"/>
</dbReference>
<evidence type="ECO:0000313" key="3">
    <source>
        <dbReference type="Proteomes" id="UP000492820"/>
    </source>
</evidence>
<gene>
    <name evidence="2" type="ORF">EgrG_002064300</name>
</gene>
<reference evidence="2" key="2">
    <citation type="submission" date="2014-06" db="EMBL/GenBank/DDBJ databases">
        <authorList>
            <person name="Aslett M."/>
        </authorList>
    </citation>
    <scope>NUCLEOTIDE SEQUENCE</scope>
</reference>
<proteinExistence type="predicted"/>
<feature type="transmembrane region" description="Helical" evidence="1">
    <location>
        <begin position="72"/>
        <end position="95"/>
    </location>
</feature>
<dbReference type="PRINTS" id="PR00800">
    <property type="entry name" value="YHDCRBOXLASE"/>
</dbReference>
<evidence type="ECO:0000256" key="1">
    <source>
        <dbReference type="SAM" id="Phobius"/>
    </source>
</evidence>
<reference evidence="2 3" key="1">
    <citation type="journal article" date="2013" name="Nature">
        <title>The genomes of four tapeworm species reveal adaptations to parasitism.</title>
        <authorList>
            <person name="Tsai I.J."/>
            <person name="Zarowiecki M."/>
            <person name="Holroyd N."/>
            <person name="Garciarrubio A."/>
            <person name="Sanchez-Flores A."/>
            <person name="Brooks K.L."/>
            <person name="Tracey A."/>
            <person name="Bobes R.J."/>
            <person name="Fragoso G."/>
            <person name="Sciutto E."/>
            <person name="Aslett M."/>
            <person name="Beasley H."/>
            <person name="Bennett H.M."/>
            <person name="Cai J."/>
            <person name="Camicia F."/>
            <person name="Clark R."/>
            <person name="Cucher M."/>
            <person name="De Silva N."/>
            <person name="Day T.A."/>
            <person name="Deplazes P."/>
            <person name="Estrada K."/>
            <person name="Fernandez C."/>
            <person name="Holland P.W."/>
            <person name="Hou J."/>
            <person name="Hu S."/>
            <person name="Huckvale T."/>
            <person name="Hung S.S."/>
            <person name="Kamenetzky L."/>
            <person name="Keane J.A."/>
            <person name="Kiss F."/>
            <person name="Koziol U."/>
            <person name="Lambert O."/>
            <person name="Liu K."/>
            <person name="Luo X."/>
            <person name="Luo Y."/>
            <person name="Macchiaroli N."/>
            <person name="Nichol S."/>
            <person name="Paps J."/>
            <person name="Parkinson J."/>
            <person name="Pouchkina-Stantcheva N."/>
            <person name="Riddiford N."/>
            <person name="Rosenzvit M."/>
            <person name="Salinas G."/>
            <person name="Wasmuth J.D."/>
            <person name="Zamanian M."/>
            <person name="Zheng Y."/>
            <person name="Cai X."/>
            <person name="Soberon X."/>
            <person name="Olson P.D."/>
            <person name="Laclette J.P."/>
            <person name="Brehm K."/>
            <person name="Berriman M."/>
            <person name="Garciarrubio A."/>
            <person name="Bobes R.J."/>
            <person name="Fragoso G."/>
            <person name="Sanchez-Flores A."/>
            <person name="Estrada K."/>
            <person name="Cevallos M.A."/>
            <person name="Morett E."/>
            <person name="Gonzalez V."/>
            <person name="Portillo T."/>
            <person name="Ochoa-Leyva A."/>
            <person name="Jose M.V."/>
            <person name="Sciutto E."/>
            <person name="Landa A."/>
            <person name="Jimenez L."/>
            <person name="Valdes V."/>
            <person name="Carrero J.C."/>
            <person name="Larralde C."/>
            <person name="Morales-Montor J."/>
            <person name="Limon-Lason J."/>
            <person name="Soberon X."/>
            <person name="Laclette J.P."/>
        </authorList>
    </citation>
    <scope>NUCLEOTIDE SEQUENCE [LARGE SCALE GENOMIC DNA]</scope>
</reference>
<dbReference type="InterPro" id="IPR010977">
    <property type="entry name" value="Aromatic_deC"/>
</dbReference>
<dbReference type="OrthoDB" id="639767at2759"/>
<protein>
    <submittedName>
        <fullName evidence="4">Expressed conserved protein</fullName>
    </submittedName>
</protein>
<sequence length="172" mass="19074">MASKYFAEMQAPCEAAVDIMVNYLKEVELHRPFPTIRPGFLVHQLPADPPKEGVKVGAILNDVDRLLLPGHIILFLLLLGVYLRSFCIFSFILFLSSALVAANHLNYHGNPTSNAAAGDILKKSETQQQHIILFLLLLGVYLRSFCIFSFILFLSSALVATNHLNCETSTLS</sequence>
<keyword evidence="1" id="KW-0472">Membrane</keyword>